<dbReference type="GO" id="GO:0006913">
    <property type="term" value="P:nucleocytoplasmic transport"/>
    <property type="evidence" value="ECO:0007669"/>
    <property type="project" value="TreeGrafter"/>
</dbReference>
<name>K0S500_THAOC</name>
<dbReference type="GO" id="GO:0048471">
    <property type="term" value="C:perinuclear region of cytoplasm"/>
    <property type="evidence" value="ECO:0007669"/>
    <property type="project" value="TreeGrafter"/>
</dbReference>
<dbReference type="Proteomes" id="UP000266841">
    <property type="component" value="Unassembled WGS sequence"/>
</dbReference>
<evidence type="ECO:0000313" key="6">
    <source>
        <dbReference type="EMBL" id="EJK60335.1"/>
    </source>
</evidence>
<dbReference type="InterPro" id="IPR027038">
    <property type="entry name" value="RanGap"/>
</dbReference>
<dbReference type="OrthoDB" id="188902at2759"/>
<sequence length="603" mass="66597">MNELRKRARTGNDKVASAPAAEAPELPKLAGAAAATKIAELQAELEATKQSQEVVVAKLNAEVDALRAKNELQQREIKDLTSALQWAYAVEGIPRQHWLESGHDEEYADAMGNLLSSMNQYIKDLRMGTVSDDNGERIDIDFDLVDEDEIYIRAVHDELLIPYWKEFAAALRHWSEYHTSPYCKSLDIFIRYIEMPQAVFDILRPAFERSRIKFLFLDNNRHTGDMAEFVEKVLQTNYSISKLGFGTTNFTGEDMKTVCGAIESRNAGDHFIKSLELSNCFEDGIGTHTLETILASTTSGSAKEVGLHLNDNGMSSREAAVIASFLNSNPSLAYLRSDDNQFNNADAAVLASSLSSNTHLRHISVENNGIHENGRLAFLRAIFDVSSLSACAAEDSFINTALLQGVPAQLIPLVLDKVIDVGCADDEHELTDIYLELTNATRCQKHDVWDSLAERKSLNCMYNLMRSWVVGHKLGLALLAQIRKTRHGPLAPPVVEGGHLRIKADLSHSAVRIDLGYHLGPGRGPKRNVSATLFPRLDPKLPALQMVQRYPLVAEQKAPGVLGGLDPRPPRVVAPDGRLALVPEACSSLTAFVAEVRLEYCFT</sequence>
<keyword evidence="2" id="KW-0433">Leucine-rich repeat</keyword>
<dbReference type="InterPro" id="IPR032675">
    <property type="entry name" value="LRR_dom_sf"/>
</dbReference>
<feature type="region of interest" description="Disordered" evidence="5">
    <location>
        <begin position="1"/>
        <end position="22"/>
    </location>
</feature>
<organism evidence="6 7">
    <name type="scientific">Thalassiosira oceanica</name>
    <name type="common">Marine diatom</name>
    <dbReference type="NCBI Taxonomy" id="159749"/>
    <lineage>
        <taxon>Eukaryota</taxon>
        <taxon>Sar</taxon>
        <taxon>Stramenopiles</taxon>
        <taxon>Ochrophyta</taxon>
        <taxon>Bacillariophyta</taxon>
        <taxon>Coscinodiscophyceae</taxon>
        <taxon>Thalassiosirophycidae</taxon>
        <taxon>Thalassiosirales</taxon>
        <taxon>Thalassiosiraceae</taxon>
        <taxon>Thalassiosira</taxon>
    </lineage>
</organism>
<evidence type="ECO:0000256" key="2">
    <source>
        <dbReference type="ARBA" id="ARBA00022614"/>
    </source>
</evidence>
<dbReference type="GO" id="GO:0005829">
    <property type="term" value="C:cytosol"/>
    <property type="evidence" value="ECO:0007669"/>
    <property type="project" value="TreeGrafter"/>
</dbReference>
<keyword evidence="4" id="KW-0175">Coiled coil</keyword>
<evidence type="ECO:0000256" key="4">
    <source>
        <dbReference type="SAM" id="Coils"/>
    </source>
</evidence>
<dbReference type="EMBL" id="AGNL01021218">
    <property type="protein sequence ID" value="EJK60335.1"/>
    <property type="molecule type" value="Genomic_DNA"/>
</dbReference>
<evidence type="ECO:0000256" key="3">
    <source>
        <dbReference type="ARBA" id="ARBA00022737"/>
    </source>
</evidence>
<dbReference type="Gene3D" id="3.80.10.10">
    <property type="entry name" value="Ribonuclease Inhibitor"/>
    <property type="match status" value="1"/>
</dbReference>
<evidence type="ECO:0000256" key="5">
    <source>
        <dbReference type="SAM" id="MobiDB-lite"/>
    </source>
</evidence>
<dbReference type="PANTHER" id="PTHR24113:SF12">
    <property type="entry name" value="RAN GTPASE-ACTIVATING PROTEIN 1"/>
    <property type="match status" value="1"/>
</dbReference>
<comment type="caution">
    <text evidence="6">The sequence shown here is derived from an EMBL/GenBank/DDBJ whole genome shotgun (WGS) entry which is preliminary data.</text>
</comment>
<keyword evidence="1" id="KW-0343">GTPase activation</keyword>
<keyword evidence="3" id="KW-0677">Repeat</keyword>
<keyword evidence="7" id="KW-1185">Reference proteome</keyword>
<feature type="non-terminal residue" evidence="6">
    <location>
        <position position="603"/>
    </location>
</feature>
<dbReference type="AlphaFoldDB" id="K0S500"/>
<dbReference type="GO" id="GO:0005634">
    <property type="term" value="C:nucleus"/>
    <property type="evidence" value="ECO:0007669"/>
    <property type="project" value="TreeGrafter"/>
</dbReference>
<evidence type="ECO:0000313" key="7">
    <source>
        <dbReference type="Proteomes" id="UP000266841"/>
    </source>
</evidence>
<dbReference type="GO" id="GO:0031267">
    <property type="term" value="F:small GTPase binding"/>
    <property type="evidence" value="ECO:0007669"/>
    <property type="project" value="TreeGrafter"/>
</dbReference>
<dbReference type="GO" id="GO:0005096">
    <property type="term" value="F:GTPase activator activity"/>
    <property type="evidence" value="ECO:0007669"/>
    <property type="project" value="UniProtKB-KW"/>
</dbReference>
<evidence type="ECO:0000256" key="1">
    <source>
        <dbReference type="ARBA" id="ARBA00022468"/>
    </source>
</evidence>
<proteinExistence type="predicted"/>
<gene>
    <name evidence="6" type="ORF">THAOC_19330</name>
</gene>
<protein>
    <submittedName>
        <fullName evidence="6">Uncharacterized protein</fullName>
    </submittedName>
</protein>
<feature type="coiled-coil region" evidence="4">
    <location>
        <begin position="42"/>
        <end position="83"/>
    </location>
</feature>
<accession>K0S500</accession>
<dbReference type="SUPFAM" id="SSF52047">
    <property type="entry name" value="RNI-like"/>
    <property type="match status" value="1"/>
</dbReference>
<reference evidence="6 7" key="1">
    <citation type="journal article" date="2012" name="Genome Biol.">
        <title>Genome and low-iron response of an oceanic diatom adapted to chronic iron limitation.</title>
        <authorList>
            <person name="Lommer M."/>
            <person name="Specht M."/>
            <person name="Roy A.S."/>
            <person name="Kraemer L."/>
            <person name="Andreson R."/>
            <person name="Gutowska M.A."/>
            <person name="Wolf J."/>
            <person name="Bergner S.V."/>
            <person name="Schilhabel M.B."/>
            <person name="Klostermeier U.C."/>
            <person name="Beiko R.G."/>
            <person name="Rosenstiel P."/>
            <person name="Hippler M."/>
            <person name="Laroche J."/>
        </authorList>
    </citation>
    <scope>NUCLEOTIDE SEQUENCE [LARGE SCALE GENOMIC DNA]</scope>
    <source>
        <strain evidence="6 7">CCMP1005</strain>
    </source>
</reference>
<dbReference type="PANTHER" id="PTHR24113">
    <property type="entry name" value="RAN GTPASE-ACTIVATING PROTEIN 1"/>
    <property type="match status" value="1"/>
</dbReference>